<proteinExistence type="predicted"/>
<evidence type="ECO:0008006" key="4">
    <source>
        <dbReference type="Google" id="ProtNLM"/>
    </source>
</evidence>
<organism evidence="2 3">
    <name type="scientific">Herbinix hemicellulosilytica</name>
    <dbReference type="NCBI Taxonomy" id="1564487"/>
    <lineage>
        <taxon>Bacteria</taxon>
        <taxon>Bacillati</taxon>
        <taxon>Bacillota</taxon>
        <taxon>Clostridia</taxon>
        <taxon>Lachnospirales</taxon>
        <taxon>Lachnospiraceae</taxon>
        <taxon>Herbinix</taxon>
    </lineage>
</organism>
<dbReference type="AlphaFoldDB" id="A0A0H5SEY5"/>
<name>A0A0H5SEY5_HERHM</name>
<evidence type="ECO:0000313" key="3">
    <source>
        <dbReference type="Proteomes" id="UP000236497"/>
    </source>
</evidence>
<sequence length="370" mass="42184">MKELSKLKRIYLILLTPLSLILILFARKSAFFAEQIYALRIYKYISQFISIITGILPISLAEIAVIALPVIIIVLIIRFIYRILTDKDRWKIYLARAAINVGVAGSVLLFSFTLLGGLNYYRYPFSYYSNLEIKESSLEELYGLTKYLAHQANDLRSKIPMEDENGIFKLSVSKYKLAREANQAMRKLSGKYPVLSGRYGQPKPLMLSALMSYTETTGIFIPFTVEANVNVDIPDYSIPFTMLHELAHQRGFMREDEANFIAYLAGISSENTELMYSSVMHALITAGNALYGQNVDMYFEIRDMFSLGVVKDLRANNEYWAKYEDTVVSTVSNKINDTYLKANAQVDGVKSYGRMLDLLLAMYRTQQDSN</sequence>
<dbReference type="InterPro" id="IPR024294">
    <property type="entry name" value="DUF3810"/>
</dbReference>
<dbReference type="OrthoDB" id="1048788at2"/>
<dbReference type="Proteomes" id="UP000236497">
    <property type="component" value="Unassembled WGS sequence"/>
</dbReference>
<evidence type="ECO:0000313" key="2">
    <source>
        <dbReference type="EMBL" id="CRZ33421.1"/>
    </source>
</evidence>
<keyword evidence="1" id="KW-1133">Transmembrane helix</keyword>
<keyword evidence="1" id="KW-0812">Transmembrane</keyword>
<dbReference type="RefSeq" id="WP_103201603.1">
    <property type="nucleotide sequence ID" value="NZ_CVTD020000007.1"/>
</dbReference>
<feature type="transmembrane region" description="Helical" evidence="1">
    <location>
        <begin position="93"/>
        <end position="121"/>
    </location>
</feature>
<protein>
    <recommendedName>
        <fullName evidence="4">DUF3810 domain-containing protein</fullName>
    </recommendedName>
</protein>
<keyword evidence="3" id="KW-1185">Reference proteome</keyword>
<keyword evidence="1" id="KW-0472">Membrane</keyword>
<gene>
    <name evidence="2" type="ORF">HHT355_0209</name>
</gene>
<dbReference type="Pfam" id="PF12725">
    <property type="entry name" value="DUF3810"/>
    <property type="match status" value="1"/>
</dbReference>
<dbReference type="EMBL" id="CVTD020000007">
    <property type="protein sequence ID" value="CRZ33421.1"/>
    <property type="molecule type" value="Genomic_DNA"/>
</dbReference>
<reference evidence="2 3" key="1">
    <citation type="submission" date="2015-06" db="EMBL/GenBank/DDBJ databases">
        <authorList>
            <person name="Wibberg Daniel"/>
        </authorList>
    </citation>
    <scope>NUCLEOTIDE SEQUENCE [LARGE SCALE GENOMIC DNA]</scope>
    <source>
        <strain evidence="2 3">T3/55T</strain>
    </source>
</reference>
<evidence type="ECO:0000256" key="1">
    <source>
        <dbReference type="SAM" id="Phobius"/>
    </source>
</evidence>
<accession>A0A0H5SEY5</accession>
<feature type="transmembrane region" description="Helical" evidence="1">
    <location>
        <begin position="48"/>
        <end position="81"/>
    </location>
</feature>